<keyword evidence="3" id="KW-1185">Reference proteome</keyword>
<proteinExistence type="predicted"/>
<name>A0ABD3T7W4_SINWO</name>
<organism evidence="2 3">
    <name type="scientific">Sinanodonta woodiana</name>
    <name type="common">Chinese pond mussel</name>
    <name type="synonym">Anodonta woodiana</name>
    <dbReference type="NCBI Taxonomy" id="1069815"/>
    <lineage>
        <taxon>Eukaryota</taxon>
        <taxon>Metazoa</taxon>
        <taxon>Spiralia</taxon>
        <taxon>Lophotrochozoa</taxon>
        <taxon>Mollusca</taxon>
        <taxon>Bivalvia</taxon>
        <taxon>Autobranchia</taxon>
        <taxon>Heteroconchia</taxon>
        <taxon>Palaeoheterodonta</taxon>
        <taxon>Unionida</taxon>
        <taxon>Unionoidea</taxon>
        <taxon>Unionidae</taxon>
        <taxon>Unioninae</taxon>
        <taxon>Sinanodonta</taxon>
    </lineage>
</organism>
<dbReference type="EMBL" id="JBJQND010000019">
    <property type="protein sequence ID" value="KAL3832800.1"/>
    <property type="molecule type" value="Genomic_DNA"/>
</dbReference>
<feature type="region of interest" description="Disordered" evidence="1">
    <location>
        <begin position="1"/>
        <end position="56"/>
    </location>
</feature>
<evidence type="ECO:0000256" key="1">
    <source>
        <dbReference type="SAM" id="MobiDB-lite"/>
    </source>
</evidence>
<gene>
    <name evidence="2" type="ORF">ACJMK2_024410</name>
</gene>
<dbReference type="Proteomes" id="UP001634394">
    <property type="component" value="Unassembled WGS sequence"/>
</dbReference>
<accession>A0ABD3T7W4</accession>
<feature type="compositionally biased region" description="Basic and acidic residues" evidence="1">
    <location>
        <begin position="1"/>
        <end position="13"/>
    </location>
</feature>
<evidence type="ECO:0000313" key="2">
    <source>
        <dbReference type="EMBL" id="KAL3832800.1"/>
    </source>
</evidence>
<sequence>MKVEFALEKENRGRSPGGGNFGGGNWDRDGRGGRGGDRGFRDKRKSFVNWFSQKQK</sequence>
<dbReference type="AlphaFoldDB" id="A0ABD3T7W4"/>
<reference evidence="2 3" key="1">
    <citation type="submission" date="2024-11" db="EMBL/GenBank/DDBJ databases">
        <title>Chromosome-level genome assembly of the freshwater bivalve Anodonta woodiana.</title>
        <authorList>
            <person name="Chen X."/>
        </authorList>
    </citation>
    <scope>NUCLEOTIDE SEQUENCE [LARGE SCALE GENOMIC DNA]</scope>
    <source>
        <strain evidence="2">MN2024</strain>
        <tissue evidence="2">Gills</tissue>
    </source>
</reference>
<feature type="compositionally biased region" description="Basic and acidic residues" evidence="1">
    <location>
        <begin position="26"/>
        <end position="40"/>
    </location>
</feature>
<feature type="compositionally biased region" description="Gly residues" evidence="1">
    <location>
        <begin position="15"/>
        <end position="25"/>
    </location>
</feature>
<comment type="caution">
    <text evidence="2">The sequence shown here is derived from an EMBL/GenBank/DDBJ whole genome shotgun (WGS) entry which is preliminary data.</text>
</comment>
<feature type="non-terminal residue" evidence="2">
    <location>
        <position position="56"/>
    </location>
</feature>
<protein>
    <submittedName>
        <fullName evidence="2">Uncharacterized protein</fullName>
    </submittedName>
</protein>
<evidence type="ECO:0000313" key="3">
    <source>
        <dbReference type="Proteomes" id="UP001634394"/>
    </source>
</evidence>